<keyword evidence="5" id="KW-1185">Reference proteome</keyword>
<sequence>MEKFIIQEGFPTVIRPCENIHWAQQLVDYKSQFKQYLLTYGALLFRDFPLTTAQHFSEFIKALNLGHFANYIGGDSPRDKVIDNIYTSTEAPPHVHIPLHQELSYLKTFPTHIYFYCQIAPSFQGETIIADARKIYQALDPKVIQRFQTKGIIYISHYYQQSRIMALINYFARSHKSWMDVFETKNKAIVEEFCQSNDIAWRWLANSWIEIKHHGPVVLQHPITKETVWFNQAHLYDFNPKLLGIMKFLAINLVYFRRLTRLHEVTFADGSAIPRQDLYHILDTLQQNTVSFPWKQGDVMVLDNILTMHGRTTFKGMRRILTALTT</sequence>
<dbReference type="InterPro" id="IPR003819">
    <property type="entry name" value="TauD/TfdA-like"/>
</dbReference>
<dbReference type="OrthoDB" id="9769888at2"/>
<accession>A0A222P398</accession>
<dbReference type="RefSeq" id="WP_094091202.1">
    <property type="nucleotide sequence ID" value="NZ_CP016397.1"/>
</dbReference>
<protein>
    <submittedName>
        <fullName evidence="4">Peptide synthase</fullName>
    </submittedName>
</protein>
<organism evidence="4 5">
    <name type="scientific">Legionella clemsonensis</name>
    <dbReference type="NCBI Taxonomy" id="1867846"/>
    <lineage>
        <taxon>Bacteria</taxon>
        <taxon>Pseudomonadati</taxon>
        <taxon>Pseudomonadota</taxon>
        <taxon>Gammaproteobacteria</taxon>
        <taxon>Legionellales</taxon>
        <taxon>Legionellaceae</taxon>
        <taxon>Legionella</taxon>
    </lineage>
</organism>
<dbReference type="InterPro" id="IPR042098">
    <property type="entry name" value="TauD-like_sf"/>
</dbReference>
<evidence type="ECO:0000313" key="5">
    <source>
        <dbReference type="Proteomes" id="UP000201728"/>
    </source>
</evidence>
<dbReference type="Gene3D" id="3.60.130.10">
    <property type="entry name" value="Clavaminate synthase-like"/>
    <property type="match status" value="1"/>
</dbReference>
<keyword evidence="2" id="KW-0560">Oxidoreductase</keyword>
<feature type="domain" description="TauD/TfdA-like" evidence="3">
    <location>
        <begin position="30"/>
        <end position="322"/>
    </location>
</feature>
<dbReference type="PANTHER" id="PTHR10696:SF21">
    <property type="entry name" value="TAUD_TFDA-LIKE DOMAIN-CONTAINING PROTEIN"/>
    <property type="match status" value="1"/>
</dbReference>
<proteinExistence type="predicted"/>
<name>A0A222P398_9GAMM</name>
<dbReference type="EMBL" id="CP016397">
    <property type="protein sequence ID" value="ASQ46330.1"/>
    <property type="molecule type" value="Genomic_DNA"/>
</dbReference>
<dbReference type="PANTHER" id="PTHR10696">
    <property type="entry name" value="GAMMA-BUTYROBETAINE HYDROXYLASE-RELATED"/>
    <property type="match status" value="1"/>
</dbReference>
<evidence type="ECO:0000259" key="3">
    <source>
        <dbReference type="Pfam" id="PF02668"/>
    </source>
</evidence>
<evidence type="ECO:0000256" key="1">
    <source>
        <dbReference type="ARBA" id="ARBA00001954"/>
    </source>
</evidence>
<evidence type="ECO:0000313" key="4">
    <source>
        <dbReference type="EMBL" id="ASQ46330.1"/>
    </source>
</evidence>
<dbReference type="Pfam" id="PF02668">
    <property type="entry name" value="TauD"/>
    <property type="match status" value="1"/>
</dbReference>
<dbReference type="KEGG" id="lcd:clem_08895"/>
<reference evidence="5" key="1">
    <citation type="submission" date="2016-07" db="EMBL/GenBank/DDBJ databases">
        <authorList>
            <person name="Florea S."/>
            <person name="Webb J.S."/>
            <person name="Jaromczyk J."/>
            <person name="Schardl C.L."/>
        </authorList>
    </citation>
    <scope>NUCLEOTIDE SEQUENCE [LARGE SCALE GENOMIC DNA]</scope>
    <source>
        <strain evidence="5">CDC-D5610</strain>
    </source>
</reference>
<dbReference type="InterPro" id="IPR050411">
    <property type="entry name" value="AlphaKG_dependent_hydroxylases"/>
</dbReference>
<gene>
    <name evidence="4" type="ORF">clem_08895</name>
</gene>
<dbReference type="GO" id="GO:0016706">
    <property type="term" value="F:2-oxoglutarate-dependent dioxygenase activity"/>
    <property type="evidence" value="ECO:0007669"/>
    <property type="project" value="UniProtKB-ARBA"/>
</dbReference>
<comment type="cofactor">
    <cofactor evidence="1">
        <name>Fe(2+)</name>
        <dbReference type="ChEBI" id="CHEBI:29033"/>
    </cofactor>
</comment>
<dbReference type="SUPFAM" id="SSF51197">
    <property type="entry name" value="Clavaminate synthase-like"/>
    <property type="match status" value="1"/>
</dbReference>
<dbReference type="Proteomes" id="UP000201728">
    <property type="component" value="Chromosome"/>
</dbReference>
<dbReference type="AlphaFoldDB" id="A0A222P398"/>
<evidence type="ECO:0000256" key="2">
    <source>
        <dbReference type="ARBA" id="ARBA00023002"/>
    </source>
</evidence>